<evidence type="ECO:0000256" key="4">
    <source>
        <dbReference type="ARBA" id="ARBA00022741"/>
    </source>
</evidence>
<dbReference type="EMBL" id="JANIBC010000017">
    <property type="protein sequence ID" value="MCQ8186382.1"/>
    <property type="molecule type" value="Genomic_DNA"/>
</dbReference>
<dbReference type="CDD" id="cd05153">
    <property type="entry name" value="HomoserineK_II"/>
    <property type="match status" value="1"/>
</dbReference>
<dbReference type="PANTHER" id="PTHR21064:SF6">
    <property type="entry name" value="AMINOGLYCOSIDE PHOSPHOTRANSFERASE DOMAIN-CONTAINING PROTEIN"/>
    <property type="match status" value="1"/>
</dbReference>
<proteinExistence type="inferred from homology"/>
<comment type="pathway">
    <text evidence="8">Amino-acid biosynthesis; L-threonine biosynthesis; L-threonine from L-aspartate: step 4/5.</text>
</comment>
<evidence type="ECO:0000256" key="6">
    <source>
        <dbReference type="ARBA" id="ARBA00022840"/>
    </source>
</evidence>
<dbReference type="NCBIfam" id="NF003558">
    <property type="entry name" value="PRK05231.1"/>
    <property type="match status" value="1"/>
</dbReference>
<keyword evidence="3 8" id="KW-0791">Threonine biosynthesis</keyword>
<gene>
    <name evidence="8" type="primary">thrB</name>
    <name evidence="11" type="ORF">NOG11_13430</name>
</gene>
<sequence>MAVLTEVSDEQAGALCRLYGLGELDALTGIPQGIENTNYKLMAGGKRYILTLFEGRTDLSELPYFLTLMNEVAEAGLPAPRPLEQAEGGMLTEVAGKPAAILSFLRGKDIPAPTPEDAHGAGAFLARLHQVTANTSLHRPNSMGVASWQVMAKRLSGRLDHFAGGLEAEVSDVLSELTVSKPSGLPRGAIHADYFPDNLLWSDGAISGVIDFYFACTDDLAYDLAVAMNAYTPEDRPDEGQGDALLEGYETVRPLTKAEKAALPAFLTGSALRFFLSRATDLVFPPQGALYQGKDPLPWLELMRKRREKMGAAT</sequence>
<keyword evidence="5 8" id="KW-0418">Kinase</keyword>
<dbReference type="InterPro" id="IPR050249">
    <property type="entry name" value="Pseudomonas-type_ThrB"/>
</dbReference>
<dbReference type="SUPFAM" id="SSF56112">
    <property type="entry name" value="Protein kinase-like (PK-like)"/>
    <property type="match status" value="1"/>
</dbReference>
<dbReference type="GO" id="GO:0009088">
    <property type="term" value="P:threonine biosynthetic process"/>
    <property type="evidence" value="ECO:0007669"/>
    <property type="project" value="UniProtKB-UniRule"/>
</dbReference>
<evidence type="ECO:0000313" key="12">
    <source>
        <dbReference type="Proteomes" id="UP001142610"/>
    </source>
</evidence>
<dbReference type="EC" id="2.7.1.39" evidence="8 9"/>
<keyword evidence="2 8" id="KW-0808">Transferase</keyword>
<keyword evidence="1 8" id="KW-0028">Amino-acid biosynthesis</keyword>
<accession>A0A9X2LD64</accession>
<dbReference type="PANTHER" id="PTHR21064">
    <property type="entry name" value="AMINOGLYCOSIDE PHOSPHOTRANSFERASE DOMAIN-CONTAINING PROTEIN-RELATED"/>
    <property type="match status" value="1"/>
</dbReference>
<name>A0A9X2LD64_9PROT</name>
<evidence type="ECO:0000256" key="5">
    <source>
        <dbReference type="ARBA" id="ARBA00022777"/>
    </source>
</evidence>
<dbReference type="GO" id="GO:0005524">
    <property type="term" value="F:ATP binding"/>
    <property type="evidence" value="ECO:0007669"/>
    <property type="project" value="UniProtKB-KW"/>
</dbReference>
<keyword evidence="4 8" id="KW-0547">Nucleotide-binding</keyword>
<evidence type="ECO:0000313" key="11">
    <source>
        <dbReference type="EMBL" id="MCQ8186382.1"/>
    </source>
</evidence>
<comment type="catalytic activity">
    <reaction evidence="8">
        <text>L-homoserine + ATP = O-phospho-L-homoserine + ADP + H(+)</text>
        <dbReference type="Rhea" id="RHEA:13985"/>
        <dbReference type="ChEBI" id="CHEBI:15378"/>
        <dbReference type="ChEBI" id="CHEBI:30616"/>
        <dbReference type="ChEBI" id="CHEBI:57476"/>
        <dbReference type="ChEBI" id="CHEBI:57590"/>
        <dbReference type="ChEBI" id="CHEBI:456216"/>
        <dbReference type="EC" id="2.7.1.39"/>
    </reaction>
</comment>
<dbReference type="Gene3D" id="3.90.1200.10">
    <property type="match status" value="1"/>
</dbReference>
<evidence type="ECO:0000256" key="7">
    <source>
        <dbReference type="ARBA" id="ARBA00038240"/>
    </source>
</evidence>
<comment type="similarity">
    <text evidence="7 8">Belongs to the pseudomonas-type ThrB family.</text>
</comment>
<dbReference type="GO" id="GO:0004413">
    <property type="term" value="F:homoserine kinase activity"/>
    <property type="evidence" value="ECO:0007669"/>
    <property type="project" value="UniProtKB-UniRule"/>
</dbReference>
<dbReference type="NCBIfam" id="TIGR00938">
    <property type="entry name" value="thrB_alt"/>
    <property type="match status" value="1"/>
</dbReference>
<dbReference type="Gene3D" id="3.30.200.20">
    <property type="entry name" value="Phosphorylase Kinase, domain 1"/>
    <property type="match status" value="1"/>
</dbReference>
<dbReference type="AlphaFoldDB" id="A0A9X2LD64"/>
<dbReference type="InterPro" id="IPR005280">
    <property type="entry name" value="Homoserine_kinase_II"/>
</dbReference>
<evidence type="ECO:0000256" key="3">
    <source>
        <dbReference type="ARBA" id="ARBA00022697"/>
    </source>
</evidence>
<dbReference type="Pfam" id="PF01636">
    <property type="entry name" value="APH"/>
    <property type="match status" value="1"/>
</dbReference>
<feature type="domain" description="Aminoglycoside phosphotransferase" evidence="10">
    <location>
        <begin position="27"/>
        <end position="255"/>
    </location>
</feature>
<protein>
    <recommendedName>
        <fullName evidence="8 9">Homoserine kinase</fullName>
        <shortName evidence="8">HK</shortName>
        <shortName evidence="8">HSK</shortName>
        <ecNumber evidence="8 9">2.7.1.39</ecNumber>
    </recommendedName>
</protein>
<evidence type="ECO:0000259" key="10">
    <source>
        <dbReference type="Pfam" id="PF01636"/>
    </source>
</evidence>
<evidence type="ECO:0000256" key="1">
    <source>
        <dbReference type="ARBA" id="ARBA00022605"/>
    </source>
</evidence>
<keyword evidence="6 8" id="KW-0067">ATP-binding</keyword>
<dbReference type="Proteomes" id="UP001142610">
    <property type="component" value="Unassembled WGS sequence"/>
</dbReference>
<evidence type="ECO:0000256" key="2">
    <source>
        <dbReference type="ARBA" id="ARBA00022679"/>
    </source>
</evidence>
<dbReference type="HAMAP" id="MF_00301">
    <property type="entry name" value="Homoser_kinase_2"/>
    <property type="match status" value="1"/>
</dbReference>
<keyword evidence="12" id="KW-1185">Reference proteome</keyword>
<dbReference type="InterPro" id="IPR002575">
    <property type="entry name" value="Aminoglycoside_PTrfase"/>
</dbReference>
<evidence type="ECO:0000256" key="9">
    <source>
        <dbReference type="NCBIfam" id="TIGR00938"/>
    </source>
</evidence>
<reference evidence="11" key="1">
    <citation type="submission" date="2022-07" db="EMBL/GenBank/DDBJ databases">
        <title>Parvularcula maris sp. nov., an algicidal bacterium isolated from seawater.</title>
        <authorList>
            <person name="Li F."/>
        </authorList>
    </citation>
    <scope>NUCLEOTIDE SEQUENCE</scope>
    <source>
        <strain evidence="11">BGMRC 0090</strain>
    </source>
</reference>
<dbReference type="RefSeq" id="WP_256620296.1">
    <property type="nucleotide sequence ID" value="NZ_JANIBC010000017.1"/>
</dbReference>
<organism evidence="11 12">
    <name type="scientific">Parvularcula maris</name>
    <dbReference type="NCBI Taxonomy" id="2965077"/>
    <lineage>
        <taxon>Bacteria</taxon>
        <taxon>Pseudomonadati</taxon>
        <taxon>Pseudomonadota</taxon>
        <taxon>Alphaproteobacteria</taxon>
        <taxon>Parvularculales</taxon>
        <taxon>Parvularculaceae</taxon>
        <taxon>Parvularcula</taxon>
    </lineage>
</organism>
<dbReference type="InterPro" id="IPR011009">
    <property type="entry name" value="Kinase-like_dom_sf"/>
</dbReference>
<comment type="caution">
    <text evidence="11">The sequence shown here is derived from an EMBL/GenBank/DDBJ whole genome shotgun (WGS) entry which is preliminary data.</text>
</comment>
<evidence type="ECO:0000256" key="8">
    <source>
        <dbReference type="HAMAP-Rule" id="MF_00301"/>
    </source>
</evidence>